<feature type="region of interest" description="Disordered" evidence="1">
    <location>
        <begin position="462"/>
        <end position="490"/>
    </location>
</feature>
<name>G0UQ50_TRYCI</name>
<protein>
    <submittedName>
        <fullName evidence="2">Uncharacterized protein</fullName>
    </submittedName>
</protein>
<sequence>MLLNEQELSVITLKSPFVYEHGDLSRFMQCMNGFPLQFFVRYRSSQEDPSQYRWSRVLKVVRRQAAVATTGVNAGPNPSLAEVGSSAPVVPLRWKEKKFLIALVVEGEEKCVELPRLSSNLPTEKEVIAYCVRRAGRDVEGENEGDTQERSALRKQLPTSDEIQKLRAFRQKIIENHQWTPEDIEQARELNEEMGRVGASSVPARLTVNAVSNMQLESQLSIASSHRAVDHLAAAMERRNAVSFPRLQSQLPAGAIQSQAPLSLESQLTGDHQYGIAISGLDGSPQLLRGQTPELPPNVLQEVMKRWEECARHEEKFYRYVSNDERSAYLNKIASITQRNYEKNKQDRLRGIANERRLDRKSNLVESGGLWIVDDKLRAQLAAMYRSEQDGEAAAAVTSAEGRVRNGKKDLRAREDAGNGAKESYTDEVEAMVQRFKRHYERHQLSFVSVLNGFTCPEDNDSLSTTTGAREDGFGESGEHKGATVAHGAPTTGRARELLFLSSNPKMVRSQLLHRVASENGRMSLKRRHFSSTKSSPPVAPDEAQ</sequence>
<reference evidence="2" key="1">
    <citation type="journal article" date="2012" name="Proc. Natl. Acad. Sci. U.S.A.">
        <title>Antigenic diversity is generated by distinct evolutionary mechanisms in African trypanosome species.</title>
        <authorList>
            <person name="Jackson A.P."/>
            <person name="Berry A."/>
            <person name="Aslett M."/>
            <person name="Allison H.C."/>
            <person name="Burton P."/>
            <person name="Vavrova-Anderson J."/>
            <person name="Brown R."/>
            <person name="Browne H."/>
            <person name="Corton N."/>
            <person name="Hauser H."/>
            <person name="Gamble J."/>
            <person name="Gilderthorp R."/>
            <person name="Marcello L."/>
            <person name="McQuillan J."/>
            <person name="Otto T.D."/>
            <person name="Quail M.A."/>
            <person name="Sanders M.J."/>
            <person name="van Tonder A."/>
            <person name="Ginger M.L."/>
            <person name="Field M.C."/>
            <person name="Barry J.D."/>
            <person name="Hertz-Fowler C."/>
            <person name="Berriman M."/>
        </authorList>
    </citation>
    <scope>NUCLEOTIDE SEQUENCE</scope>
    <source>
        <strain evidence="2">IL3000</strain>
    </source>
</reference>
<dbReference type="VEuPathDB" id="TriTrypDB:TcIL3000_7_3250"/>
<evidence type="ECO:0000256" key="1">
    <source>
        <dbReference type="SAM" id="MobiDB-lite"/>
    </source>
</evidence>
<proteinExistence type="predicted"/>
<feature type="compositionally biased region" description="Basic and acidic residues" evidence="1">
    <location>
        <begin position="469"/>
        <end position="482"/>
    </location>
</feature>
<organism evidence="2">
    <name type="scientific">Trypanosoma congolense (strain IL3000)</name>
    <dbReference type="NCBI Taxonomy" id="1068625"/>
    <lineage>
        <taxon>Eukaryota</taxon>
        <taxon>Discoba</taxon>
        <taxon>Euglenozoa</taxon>
        <taxon>Kinetoplastea</taxon>
        <taxon>Metakinetoplastina</taxon>
        <taxon>Trypanosomatida</taxon>
        <taxon>Trypanosomatidae</taxon>
        <taxon>Trypanosoma</taxon>
        <taxon>Nannomonas</taxon>
    </lineage>
</organism>
<gene>
    <name evidence="2" type="ORF">TCIL3000_7_3250</name>
</gene>
<dbReference type="EMBL" id="HE575320">
    <property type="protein sequence ID" value="CCC91511.1"/>
    <property type="molecule type" value="Genomic_DNA"/>
</dbReference>
<feature type="region of interest" description="Disordered" evidence="1">
    <location>
        <begin position="519"/>
        <end position="545"/>
    </location>
</feature>
<dbReference type="AlphaFoldDB" id="G0UQ50"/>
<accession>G0UQ50</accession>
<evidence type="ECO:0000313" key="2">
    <source>
        <dbReference type="EMBL" id="CCC91511.1"/>
    </source>
</evidence>